<accession>A0A164UI06</accession>
<dbReference type="Proteomes" id="UP000076722">
    <property type="component" value="Unassembled WGS sequence"/>
</dbReference>
<gene>
    <name evidence="1" type="ORF">SISNIDRAFT_74199</name>
</gene>
<dbReference type="OrthoDB" id="5570013at2759"/>
<dbReference type="EMBL" id="KV419407">
    <property type="protein sequence ID" value="KZS93250.1"/>
    <property type="molecule type" value="Genomic_DNA"/>
</dbReference>
<evidence type="ECO:0000313" key="2">
    <source>
        <dbReference type="Proteomes" id="UP000076722"/>
    </source>
</evidence>
<reference evidence="1 2" key="1">
    <citation type="journal article" date="2016" name="Mol. Biol. Evol.">
        <title>Comparative Genomics of Early-Diverging Mushroom-Forming Fungi Provides Insights into the Origins of Lignocellulose Decay Capabilities.</title>
        <authorList>
            <person name="Nagy L.G."/>
            <person name="Riley R."/>
            <person name="Tritt A."/>
            <person name="Adam C."/>
            <person name="Daum C."/>
            <person name="Floudas D."/>
            <person name="Sun H."/>
            <person name="Yadav J.S."/>
            <person name="Pangilinan J."/>
            <person name="Larsson K.H."/>
            <person name="Matsuura K."/>
            <person name="Barry K."/>
            <person name="Labutti K."/>
            <person name="Kuo R."/>
            <person name="Ohm R.A."/>
            <person name="Bhattacharya S.S."/>
            <person name="Shirouzu T."/>
            <person name="Yoshinaga Y."/>
            <person name="Martin F.M."/>
            <person name="Grigoriev I.V."/>
            <person name="Hibbett D.S."/>
        </authorList>
    </citation>
    <scope>NUCLEOTIDE SEQUENCE [LARGE SCALE GENOMIC DNA]</scope>
    <source>
        <strain evidence="1 2">HHB9708</strain>
    </source>
</reference>
<organism evidence="1 2">
    <name type="scientific">Sistotremastrum niveocremeum HHB9708</name>
    <dbReference type="NCBI Taxonomy" id="1314777"/>
    <lineage>
        <taxon>Eukaryota</taxon>
        <taxon>Fungi</taxon>
        <taxon>Dikarya</taxon>
        <taxon>Basidiomycota</taxon>
        <taxon>Agaricomycotina</taxon>
        <taxon>Agaricomycetes</taxon>
        <taxon>Sistotremastrales</taxon>
        <taxon>Sistotremastraceae</taxon>
        <taxon>Sertulicium</taxon>
        <taxon>Sertulicium niveocremeum</taxon>
    </lineage>
</organism>
<proteinExistence type="predicted"/>
<dbReference type="STRING" id="1314777.A0A164UI06"/>
<evidence type="ECO:0000313" key="1">
    <source>
        <dbReference type="EMBL" id="KZS93250.1"/>
    </source>
</evidence>
<name>A0A164UI06_9AGAM</name>
<keyword evidence="2" id="KW-1185">Reference proteome</keyword>
<dbReference type="AlphaFoldDB" id="A0A164UI06"/>
<sequence length="432" mass="46954">MSEKTSVIVLPLETGKHDINRDSKPRALARTMASLTFVALCFLSVMKAYSSGYLCDLTGTQLRPDITPDEPSTLSCDPNWLGLYNVHSDHTAARSLFVMRTPHISLKASGISTGEVFFRSSAAVDKVTVDIRLTSPFPDAVSSVKICQTSGSDTLHQGLIIHTPANYLTARLNISYMVIVTFPSIANFSTSGQPPLRIESFETHLPSFRHHLANLSHMYFESFYLSAGGAAIHSEYLSAGIGELHTSGGPITGKYRTNRTLTIDTSNTVVDIETLLESNPYPLHTTSVQVKTSNGRVNVVNNLMASGSSWGGSFEIGARTSNFPLSVTVKSSPISAVLGLETFNANGPSIVSLHPSYEGSFLSQTSNNHEANIVQKKGTLDPSGQGRRRDIRYDAREKTRVAGSVRWVDNKTRPSGWVKMTTINSPSNLNLN</sequence>
<protein>
    <submittedName>
        <fullName evidence="1">Uncharacterized protein</fullName>
    </submittedName>
</protein>